<dbReference type="OrthoDB" id="1931871at2"/>
<reference evidence="4" key="1">
    <citation type="submission" date="2017-03" db="EMBL/GenBank/DDBJ databases">
        <authorList>
            <person name="Falquet L."/>
            <person name="Falquet L."/>
        </authorList>
    </citation>
    <scope>NUCLEOTIDE SEQUENCE [LARGE SCALE GENOMIC DNA]</scope>
</reference>
<dbReference type="InterPro" id="IPR058780">
    <property type="entry name" value="YhfM-like_dom"/>
</dbReference>
<proteinExistence type="predicted"/>
<feature type="domain" description="YhfM-like" evidence="2">
    <location>
        <begin position="45"/>
        <end position="144"/>
    </location>
</feature>
<dbReference type="GeneID" id="66300336"/>
<keyword evidence="4" id="KW-1185">Reference proteome</keyword>
<feature type="chain" id="PRO_5010568964" description="YhfM-like domain-containing protein" evidence="1">
    <location>
        <begin position="24"/>
        <end position="279"/>
    </location>
</feature>
<dbReference type="Pfam" id="PF26353">
    <property type="entry name" value="YhfM"/>
    <property type="match status" value="1"/>
</dbReference>
<evidence type="ECO:0000259" key="2">
    <source>
        <dbReference type="Pfam" id="PF26353"/>
    </source>
</evidence>
<gene>
    <name evidence="3" type="ORF">CCH01_01150</name>
</gene>
<feature type="signal peptide" evidence="1">
    <location>
        <begin position="1"/>
        <end position="23"/>
    </location>
</feature>
<organism evidence="3 4">
    <name type="scientific">Clostridium chauvoei JF4335</name>
    <dbReference type="NCBI Taxonomy" id="1351755"/>
    <lineage>
        <taxon>Bacteria</taxon>
        <taxon>Bacillati</taxon>
        <taxon>Bacillota</taxon>
        <taxon>Clostridia</taxon>
        <taxon>Eubacteriales</taxon>
        <taxon>Clostridiaceae</taxon>
        <taxon>Clostridium</taxon>
    </lineage>
</organism>
<evidence type="ECO:0000313" key="4">
    <source>
        <dbReference type="Proteomes" id="UP000190476"/>
    </source>
</evidence>
<dbReference type="AlphaFoldDB" id="A0A1U6IRV1"/>
<dbReference type="STRING" id="1351755.CCH01_01150"/>
<dbReference type="EMBL" id="LT799839">
    <property type="protein sequence ID" value="SLK10749.1"/>
    <property type="molecule type" value="Genomic_DNA"/>
</dbReference>
<evidence type="ECO:0000256" key="1">
    <source>
        <dbReference type="SAM" id="SignalP"/>
    </source>
</evidence>
<protein>
    <recommendedName>
        <fullName evidence="2">YhfM-like domain-containing protein</fullName>
    </recommendedName>
</protein>
<dbReference type="RefSeq" id="WP_079481015.1">
    <property type="nucleotide sequence ID" value="NZ_CBML010000007.1"/>
</dbReference>
<name>A0A1U6IRV1_9CLOT</name>
<dbReference type="Proteomes" id="UP000190476">
    <property type="component" value="Chromosome I"/>
</dbReference>
<keyword evidence="1" id="KW-0732">Signal</keyword>
<sequence length="279" mass="32331">MKKRKTFISIMLTMLICLNFVSCTTIDNIKTKIGGKNEYFEYLNTNKSDKISIQSIRDPGFKFIVTDDKAIKDMYELLSSAKVTDKKSELNPDYVFEINVGDEVKKFYYVVGAVEGNFYDETTNFTVSKRLDEGIIQNLSIIRKPRDFEYVYYNSILKVLEMKKSELNNNTHKVGINIQGDVDCLKYVFSTDLEEFLKNAKKITPDVSLVNNNSNEFDVVITIKNRGYDSTTYKTNITVDNKTDKIKDEFYVMATNEFKEWAIDIYEESDVPKAIKAEW</sequence>
<accession>A0A1U6IRV1</accession>
<evidence type="ECO:0000313" key="3">
    <source>
        <dbReference type="EMBL" id="SLK10749.1"/>
    </source>
</evidence>